<keyword evidence="9" id="KW-0472">Membrane</keyword>
<feature type="compositionally biased region" description="Acidic residues" evidence="10">
    <location>
        <begin position="384"/>
        <end position="395"/>
    </location>
</feature>
<name>A0ABX4PUW1_9PSED</name>
<dbReference type="Gene3D" id="3.30.420.380">
    <property type="match status" value="1"/>
</dbReference>
<dbReference type="Proteomes" id="UP000232455">
    <property type="component" value="Unassembled WGS sequence"/>
</dbReference>
<keyword evidence="7" id="KW-0653">Protein transport</keyword>
<reference evidence="12 13" key="1">
    <citation type="submission" date="2017-11" db="EMBL/GenBank/DDBJ databases">
        <title>Genome sequencing of a diverse group of Pseudomonas species.</title>
        <authorList>
            <person name="Loper J."/>
        </authorList>
    </citation>
    <scope>NUCLEOTIDE SEQUENCE [LARGE SCALE GENOMIC DNA]</scope>
    <source>
        <strain evidence="12 13">LMG 25716</strain>
    </source>
</reference>
<dbReference type="EMBL" id="PHHE01000001">
    <property type="protein sequence ID" value="PKA68811.1"/>
    <property type="molecule type" value="Genomic_DNA"/>
</dbReference>
<dbReference type="NCBIfam" id="TIGR01709">
    <property type="entry name" value="typeII_sec_gspL"/>
    <property type="match status" value="1"/>
</dbReference>
<evidence type="ECO:0000256" key="4">
    <source>
        <dbReference type="ARBA" id="ARBA00022475"/>
    </source>
</evidence>
<keyword evidence="3" id="KW-0813">Transport</keyword>
<feature type="domain" description="GspL periplasmic" evidence="11">
    <location>
        <begin position="233"/>
        <end position="360"/>
    </location>
</feature>
<evidence type="ECO:0000256" key="2">
    <source>
        <dbReference type="ARBA" id="ARBA00005318"/>
    </source>
</evidence>
<keyword evidence="4" id="KW-1003">Cell membrane</keyword>
<evidence type="ECO:0000259" key="11">
    <source>
        <dbReference type="Pfam" id="PF12693"/>
    </source>
</evidence>
<dbReference type="Pfam" id="PF12693">
    <property type="entry name" value="GspL_C"/>
    <property type="match status" value="1"/>
</dbReference>
<dbReference type="InterPro" id="IPR007812">
    <property type="entry name" value="T2SS_protein-GspL"/>
</dbReference>
<keyword evidence="13" id="KW-1185">Reference proteome</keyword>
<evidence type="ECO:0000313" key="12">
    <source>
        <dbReference type="EMBL" id="PKA68811.1"/>
    </source>
</evidence>
<evidence type="ECO:0000256" key="8">
    <source>
        <dbReference type="ARBA" id="ARBA00022989"/>
    </source>
</evidence>
<evidence type="ECO:0000256" key="9">
    <source>
        <dbReference type="ARBA" id="ARBA00023136"/>
    </source>
</evidence>
<evidence type="ECO:0000256" key="5">
    <source>
        <dbReference type="ARBA" id="ARBA00022519"/>
    </source>
</evidence>
<keyword evidence="6" id="KW-0812">Transmembrane</keyword>
<evidence type="ECO:0000256" key="3">
    <source>
        <dbReference type="ARBA" id="ARBA00022448"/>
    </source>
</evidence>
<sequence length="395" mass="42628">MTQLRVALPPLAELELDSTVNCAWLDRQGQVSREDWLTLAQLAQLGQLPKLPPLLCFLHPADSLLASIDLPPLPANKTAAAVQCAAQALMLGDSSEMHIAHSPRDEAGRVQIAWAPRQRLLHLAQLLKQSGLNLRGLYPAAYSLPVLPGLVAYVQDGHLLLRESLQSARVQPLFDEGVDNTLWEPGVTLHWIGTAPPPGAELPMSEAQRWTGPVTGWGLHGVLQQQVTDHRGWGRALGLSALAVAVWVIGLNLYAAREASQGQQLKTQMNLRVKQAFPELPVILNPLQQARQQLAARQKGAVDDPAQNFSRLVLQAGTGMPFMAGSVGRLAYVDGTLQLSLLTDARRSGNDKDWQSALAQAGISATADDEGWTLRPAAEATASETEDSSSEAEDE</sequence>
<gene>
    <name evidence="12" type="ORF">ATI02_1610</name>
</gene>
<evidence type="ECO:0000256" key="1">
    <source>
        <dbReference type="ARBA" id="ARBA00004533"/>
    </source>
</evidence>
<evidence type="ECO:0000256" key="6">
    <source>
        <dbReference type="ARBA" id="ARBA00022692"/>
    </source>
</evidence>
<evidence type="ECO:0000256" key="7">
    <source>
        <dbReference type="ARBA" id="ARBA00022927"/>
    </source>
</evidence>
<keyword evidence="5" id="KW-0997">Cell inner membrane</keyword>
<proteinExistence type="inferred from homology"/>
<organism evidence="12 13">
    <name type="scientific">Pseudomonas baetica</name>
    <dbReference type="NCBI Taxonomy" id="674054"/>
    <lineage>
        <taxon>Bacteria</taxon>
        <taxon>Pseudomonadati</taxon>
        <taxon>Pseudomonadota</taxon>
        <taxon>Gammaproteobacteria</taxon>
        <taxon>Pseudomonadales</taxon>
        <taxon>Pseudomonadaceae</taxon>
        <taxon>Pseudomonas</taxon>
    </lineage>
</organism>
<dbReference type="InterPro" id="IPR043129">
    <property type="entry name" value="ATPase_NBD"/>
</dbReference>
<feature type="region of interest" description="Disordered" evidence="10">
    <location>
        <begin position="353"/>
        <end position="395"/>
    </location>
</feature>
<protein>
    <submittedName>
        <fullName evidence="12">General secretion pathway protein L</fullName>
    </submittedName>
</protein>
<dbReference type="InterPro" id="IPR025691">
    <property type="entry name" value="GspL_pp_dom"/>
</dbReference>
<comment type="subcellular location">
    <subcellularLocation>
        <location evidence="1">Cell inner membrane</location>
    </subcellularLocation>
</comment>
<comment type="similarity">
    <text evidence="2">Belongs to the GSP L family.</text>
</comment>
<dbReference type="SUPFAM" id="SSF53067">
    <property type="entry name" value="Actin-like ATPase domain"/>
    <property type="match status" value="1"/>
</dbReference>
<keyword evidence="8" id="KW-1133">Transmembrane helix</keyword>
<evidence type="ECO:0000313" key="13">
    <source>
        <dbReference type="Proteomes" id="UP000232455"/>
    </source>
</evidence>
<accession>A0ABX4PUW1</accession>
<comment type="caution">
    <text evidence="12">The sequence shown here is derived from an EMBL/GenBank/DDBJ whole genome shotgun (WGS) entry which is preliminary data.</text>
</comment>
<evidence type="ECO:0000256" key="10">
    <source>
        <dbReference type="SAM" id="MobiDB-lite"/>
    </source>
</evidence>
<dbReference type="RefSeq" id="WP_100845961.1">
    <property type="nucleotide sequence ID" value="NZ_PHHE01000001.1"/>
</dbReference>